<keyword evidence="2" id="KW-1185">Reference proteome</keyword>
<comment type="caution">
    <text evidence="1">The sequence shown here is derived from an EMBL/GenBank/DDBJ whole genome shotgun (WGS) entry which is preliminary data.</text>
</comment>
<reference evidence="1 2" key="1">
    <citation type="submission" date="2023-12" db="EMBL/GenBank/DDBJ databases">
        <title>Baltic Sea Cyanobacteria.</title>
        <authorList>
            <person name="Delbaje E."/>
            <person name="Fewer D.P."/>
            <person name="Shishido T.K."/>
        </authorList>
    </citation>
    <scope>NUCLEOTIDE SEQUENCE [LARGE SCALE GENOMIC DNA]</scope>
    <source>
        <strain evidence="1 2">UHCC 0281</strain>
    </source>
</reference>
<protein>
    <submittedName>
        <fullName evidence="1">Uncharacterized protein</fullName>
    </submittedName>
</protein>
<evidence type="ECO:0000313" key="2">
    <source>
        <dbReference type="Proteomes" id="UP001302329"/>
    </source>
</evidence>
<name>A0ABU5STY1_9CYAN</name>
<proteinExistence type="predicted"/>
<organism evidence="1 2">
    <name type="scientific">Cyanobium gracile UHCC 0281</name>
    <dbReference type="NCBI Taxonomy" id="3110309"/>
    <lineage>
        <taxon>Bacteria</taxon>
        <taxon>Bacillati</taxon>
        <taxon>Cyanobacteriota</taxon>
        <taxon>Cyanophyceae</taxon>
        <taxon>Synechococcales</taxon>
        <taxon>Prochlorococcaceae</taxon>
        <taxon>Cyanobium</taxon>
    </lineage>
</organism>
<gene>
    <name evidence="1" type="ORF">VB739_05110</name>
</gene>
<sequence length="271" mass="29697">MGYRDELVSGRVAFAHLIRVWHERNGWSHRVLPMLAEALDLGRVHNSQLSMLRNGKLASPGPEVFLALGSVNLWLDAQAPEGRLEPLSARTLLAAHPELFEALCSSALPVRDERQRVLGPGALLEVFVGFRQPPASFDLRIADAEAGGLSAALAQLLTAGRPWRDCRDRLMAAYPVAKRQRRERFAEVIAGQRDYTAVELDAELPELRRTLAALGAAGEEELGPDRFLELLRQRALRLQGEGAVQAPDDLAAAIRREIGAAIPTTTDPATR</sequence>
<dbReference type="Proteomes" id="UP001302329">
    <property type="component" value="Unassembled WGS sequence"/>
</dbReference>
<dbReference type="EMBL" id="JAYGHY010000010">
    <property type="protein sequence ID" value="MEA5441926.1"/>
    <property type="molecule type" value="Genomic_DNA"/>
</dbReference>
<evidence type="ECO:0000313" key="1">
    <source>
        <dbReference type="EMBL" id="MEA5441926.1"/>
    </source>
</evidence>
<dbReference type="RefSeq" id="WP_323356027.1">
    <property type="nucleotide sequence ID" value="NZ_JAYGHY010000010.1"/>
</dbReference>
<accession>A0ABU5STY1</accession>